<organism evidence="3 5">
    <name type="scientific">Legionella steigerwaltii</name>
    <dbReference type="NCBI Taxonomy" id="460"/>
    <lineage>
        <taxon>Bacteria</taxon>
        <taxon>Pseudomonadati</taxon>
        <taxon>Pseudomonadota</taxon>
        <taxon>Gammaproteobacteria</taxon>
        <taxon>Legionellales</taxon>
        <taxon>Legionellaceae</taxon>
        <taxon>Legionella</taxon>
    </lineage>
</organism>
<sequence>MKTKNFISPLIFSITVLCLGNQLHANMPVWTFTPITDTTIKIPTNSTTCIQYTVTNQSSITHTLTLQSLPAGITQITKAPAPTNCPSLAPGASLCTSPFTLGYQQSCTLTLEITGSALSGKVTKGPVACQANTDGTPNPNQCYQPSKANSLNITTTSPTRAKSIIIGDIGTNFVLTFPATGTGNIVPTDNLSGSNTGIISPYALFIDHSDKLWVSNWTGPIPLTQFNLPATGNVTPLTTIAGSNTTIQGSVGVGEDFYGNLYVADYNNNAINVFAPGASGNAAPIRQIIGSNTHLDAPEYIAVTQSGTVFVANSGSNFSTPSLVEFAAGANGNVAPIRNISGSNTTFIRPTGLWIDFAGNFWVADSDANSILKFAPDAVGNVAPIVKISGANTMISFPYGVAIDGLGFIYIGSDNGQIKVFAPTANGNVAPIQTIAGGNTLLDEPVGLTIQ</sequence>
<dbReference type="Gene3D" id="2.120.10.30">
    <property type="entry name" value="TolB, C-terminal domain"/>
    <property type="match status" value="1"/>
</dbReference>
<evidence type="ECO:0000313" key="2">
    <source>
        <dbReference type="EMBL" id="KTD77465.1"/>
    </source>
</evidence>
<keyword evidence="3" id="KW-0808">Transferase</keyword>
<reference evidence="3 5" key="2">
    <citation type="submission" date="2018-06" db="EMBL/GenBank/DDBJ databases">
        <authorList>
            <consortium name="Pathogen Informatics"/>
            <person name="Doyle S."/>
        </authorList>
    </citation>
    <scope>NUCLEOTIDE SEQUENCE [LARGE SCALE GENOMIC DNA]</scope>
    <source>
        <strain evidence="3 5">NCTC11991</strain>
    </source>
</reference>
<feature type="chain" id="PRO_5016648284" evidence="1">
    <location>
        <begin position="26"/>
        <end position="451"/>
    </location>
</feature>
<proteinExistence type="predicted"/>
<dbReference type="PANTHER" id="PTHR24104">
    <property type="entry name" value="E3 UBIQUITIN-PROTEIN LIGASE NHLRC1-RELATED"/>
    <property type="match status" value="1"/>
</dbReference>
<reference evidence="2 4" key="1">
    <citation type="submission" date="2015-11" db="EMBL/GenBank/DDBJ databases">
        <title>Genomic analysis of 38 Legionella species identifies large and diverse effector repertoires.</title>
        <authorList>
            <person name="Burstein D."/>
            <person name="Amaro F."/>
            <person name="Zusman T."/>
            <person name="Lifshitz Z."/>
            <person name="Cohen O."/>
            <person name="Gilbert J.A."/>
            <person name="Pupko T."/>
            <person name="Shuman H.A."/>
            <person name="Segal G."/>
        </authorList>
    </citation>
    <scope>NUCLEOTIDE SEQUENCE [LARGE SCALE GENOMIC DNA]</scope>
    <source>
        <strain evidence="2 4">SC-18-C9</strain>
    </source>
</reference>
<dbReference type="Proteomes" id="UP000255110">
    <property type="component" value="Unassembled WGS sequence"/>
</dbReference>
<dbReference type="EC" id="2.7.11.1" evidence="3"/>
<dbReference type="OrthoDB" id="5642345at2"/>
<evidence type="ECO:0000256" key="1">
    <source>
        <dbReference type="SAM" id="SignalP"/>
    </source>
</evidence>
<dbReference type="EMBL" id="UGOY01000001">
    <property type="protein sequence ID" value="STY22680.1"/>
    <property type="molecule type" value="Genomic_DNA"/>
</dbReference>
<dbReference type="AlphaFoldDB" id="A0A378L8J8"/>
<dbReference type="RefSeq" id="WP_058477372.1">
    <property type="nucleotide sequence ID" value="NZ_CAAAIO010000018.1"/>
</dbReference>
<dbReference type="GO" id="GO:0008270">
    <property type="term" value="F:zinc ion binding"/>
    <property type="evidence" value="ECO:0007669"/>
    <property type="project" value="UniProtKB-KW"/>
</dbReference>
<gene>
    <name evidence="3" type="primary">pknD</name>
    <name evidence="2" type="ORF">Lstg_1822</name>
    <name evidence="3" type="ORF">NCTC11991_01269</name>
</gene>
<dbReference type="Proteomes" id="UP000054820">
    <property type="component" value="Unassembled WGS sequence"/>
</dbReference>
<keyword evidence="1" id="KW-0732">Signal</keyword>
<dbReference type="PANTHER" id="PTHR24104:SF25">
    <property type="entry name" value="PROTEIN LIN-41"/>
    <property type="match status" value="1"/>
</dbReference>
<dbReference type="EMBL" id="LNYZ01000013">
    <property type="protein sequence ID" value="KTD77465.1"/>
    <property type="molecule type" value="Genomic_DNA"/>
</dbReference>
<accession>A0A378L8J8</accession>
<dbReference type="InterPro" id="IPR011042">
    <property type="entry name" value="6-blade_b-propeller_TolB-like"/>
</dbReference>
<dbReference type="SUPFAM" id="SSF63829">
    <property type="entry name" value="Calcium-dependent phosphotriesterase"/>
    <property type="match status" value="1"/>
</dbReference>
<feature type="signal peptide" evidence="1">
    <location>
        <begin position="1"/>
        <end position="25"/>
    </location>
</feature>
<dbReference type="Gene3D" id="2.40.10.500">
    <property type="match status" value="1"/>
</dbReference>
<keyword evidence="4" id="KW-1185">Reference proteome</keyword>
<evidence type="ECO:0000313" key="4">
    <source>
        <dbReference type="Proteomes" id="UP000054820"/>
    </source>
</evidence>
<evidence type="ECO:0000313" key="5">
    <source>
        <dbReference type="Proteomes" id="UP000255110"/>
    </source>
</evidence>
<dbReference type="GO" id="GO:0004674">
    <property type="term" value="F:protein serine/threonine kinase activity"/>
    <property type="evidence" value="ECO:0007669"/>
    <property type="project" value="UniProtKB-EC"/>
</dbReference>
<name>A0A378L8J8_9GAMM</name>
<protein>
    <submittedName>
        <fullName evidence="3">NHL repeat protein</fullName>
        <ecNumber evidence="3">2.7.11.1</ecNumber>
    </submittedName>
</protein>
<dbReference type="InterPro" id="IPR050952">
    <property type="entry name" value="TRIM-NHL_E3_ligases"/>
</dbReference>
<dbReference type="STRING" id="460.Lstg_1822"/>
<evidence type="ECO:0000313" key="3">
    <source>
        <dbReference type="EMBL" id="STY22680.1"/>
    </source>
</evidence>